<name>A0ABU6CUM9_9GAMM</name>
<sequence>MGVINEGLRFVEPQTVFCLGDVDLLEGMAARVRIAPRGWLQPCGDGRHGDVVQHFPACGCRGEVVAQRFPLDLDATLMFGEQAVLLETPCTDAWPDGLYEAQIILLFHGAEMPVDGLVLFELGDA</sequence>
<dbReference type="EMBL" id="JAYMYJ010000030">
    <property type="protein sequence ID" value="MEB4590078.1"/>
    <property type="molecule type" value="Genomic_DNA"/>
</dbReference>
<reference evidence="1 2" key="2">
    <citation type="submission" date="2024-01" db="EMBL/GenBank/DDBJ databases">
        <authorList>
            <person name="Xie X."/>
        </authorList>
    </citation>
    <scope>NUCLEOTIDE SEQUENCE [LARGE SCALE GENOMIC DNA]</scope>
    <source>
        <strain evidence="1">SCUT-1</strain>
    </source>
</reference>
<dbReference type="Proteomes" id="UP001308005">
    <property type="component" value="Unassembled WGS sequence"/>
</dbReference>
<evidence type="ECO:0000313" key="2">
    <source>
        <dbReference type="Proteomes" id="UP001308005"/>
    </source>
</evidence>
<organism evidence="1 2">
    <name type="scientific">Candidatus Thiothrix phosphatis</name>
    <dbReference type="NCBI Taxonomy" id="3112415"/>
    <lineage>
        <taxon>Bacteria</taxon>
        <taxon>Pseudomonadati</taxon>
        <taxon>Pseudomonadota</taxon>
        <taxon>Gammaproteobacteria</taxon>
        <taxon>Thiotrichales</taxon>
        <taxon>Thiotrichaceae</taxon>
        <taxon>Thiothrix</taxon>
    </lineage>
</organism>
<keyword evidence="2" id="KW-1185">Reference proteome</keyword>
<protein>
    <submittedName>
        <fullName evidence="1">Uncharacterized protein</fullName>
    </submittedName>
</protein>
<reference evidence="2" key="1">
    <citation type="submission" date="2023-07" db="EMBL/GenBank/DDBJ databases">
        <title>The carbon used by Thiothrix.</title>
        <authorList>
            <person name="Chen L."/>
        </authorList>
    </citation>
    <scope>NUCLEOTIDE SEQUENCE [LARGE SCALE GENOMIC DNA]</scope>
</reference>
<proteinExistence type="predicted"/>
<comment type="caution">
    <text evidence="1">The sequence shown here is derived from an EMBL/GenBank/DDBJ whole genome shotgun (WGS) entry which is preliminary data.</text>
</comment>
<dbReference type="RefSeq" id="WP_324693311.1">
    <property type="nucleotide sequence ID" value="NZ_JAYMYJ010000030.1"/>
</dbReference>
<gene>
    <name evidence="1" type="ORF">VSS37_03715</name>
</gene>
<accession>A0ABU6CUM9</accession>
<evidence type="ECO:0000313" key="1">
    <source>
        <dbReference type="EMBL" id="MEB4590078.1"/>
    </source>
</evidence>